<reference evidence="5 6" key="1">
    <citation type="submission" date="2019-01" db="EMBL/GenBank/DDBJ databases">
        <authorList>
            <person name="Sayadi A."/>
        </authorList>
    </citation>
    <scope>NUCLEOTIDE SEQUENCE [LARGE SCALE GENOMIC DNA]</scope>
</reference>
<protein>
    <recommendedName>
        <fullName evidence="4">PDZ domain-containing protein</fullName>
    </recommendedName>
</protein>
<dbReference type="CDD" id="cd06685">
    <property type="entry name" value="PDZ7_GRIP1-2-like"/>
    <property type="match status" value="1"/>
</dbReference>
<evidence type="ECO:0000256" key="1">
    <source>
        <dbReference type="ARBA" id="ARBA00004496"/>
    </source>
</evidence>
<sequence>MGTSMMRSEDIITKLPCDTESDAMLESDYFLSNYGSQNSLCVTSKLTDVTVERVDGSLGITLRGGLVPDNPHLSRPLIITQIRKNGSAHRTGLIRVGDRLLKVDHHSLINKTLLEAQQILKECTKDGSRGTNVLTIEYDVSVMESVKYANGPLLLEIERQGEEEFGVTVGSCCEADPDEELFTSFYIESITPASTADRCGALSAGDRLLAVDEVPLKGWRGTPMDVQRLLSTATRLQVIPAHAMARRAMAAVAEVTGRGQYATCQSPSSFSTWSSRRSRLNKNNRLNRQSTMITQKTFDTDCSSTYSSYPTSFGGVSHSETLSITLTSDRGVGYGLEVAIGDHGETRSADILISWIVPDSPAYRSGCLQVGDRIIAVNHQPTLTLQEINSILKIGDDPTMVSKITLEVEFDVADAVVPSSGIFTVKVARRGPGLGITVTASKTRPEDPFTISEVLRGSPAHRTGTLRAGDRLLAIDGRPLNEVSGNGGPEASPRLTRDGEVVALRVEKPSASTQTAVVQKPAKPVVDEVIYTVELRRGGGPLGITVSGSEDCVEPVVLSRLTEGGLAEKTGALHVGDRILAINGESLEHKPLSEAIRLLQTPTDRVQLKIARTIKYNNTQSPSSFSSKPLPCSYSSESMWDNEIYHVTLYKDSVYDDYGFSVSDGLYEKGVYVNRIRKGGPADIVGLLKPYDRIIQVNDTKTQDFDCCLTVPLIASAGDRIELVIARNPYMSYMEKVSFVSNQEISGEPNSTLFDPQVQNAGIDVSGINILANNRTIAIDKTDHLQEHDKNRPNEGKKVLYSTLMLKPIVYDLLQKVSPTVIMQGLHDKLKDIKLYWSHPNRPNFGGVQFASPEQIWEKLHEKGHNFLTGINGAIFGLAGAANHDYPFPYRSLNRESADD</sequence>
<evidence type="ECO:0000313" key="6">
    <source>
        <dbReference type="Proteomes" id="UP000410492"/>
    </source>
</evidence>
<evidence type="ECO:0000256" key="3">
    <source>
        <dbReference type="ARBA" id="ARBA00022737"/>
    </source>
</evidence>
<comment type="subcellular location">
    <subcellularLocation>
        <location evidence="1">Cytoplasm</location>
    </subcellularLocation>
</comment>
<feature type="domain" description="PDZ" evidence="4">
    <location>
        <begin position="154"/>
        <end position="218"/>
    </location>
</feature>
<dbReference type="Proteomes" id="UP000410492">
    <property type="component" value="Unassembled WGS sequence"/>
</dbReference>
<proteinExistence type="predicted"/>
<feature type="domain" description="PDZ" evidence="4">
    <location>
        <begin position="323"/>
        <end position="393"/>
    </location>
</feature>
<keyword evidence="3" id="KW-0677">Repeat</keyword>
<dbReference type="Gene3D" id="2.30.42.10">
    <property type="match status" value="6"/>
</dbReference>
<dbReference type="InterPro" id="IPR001478">
    <property type="entry name" value="PDZ"/>
</dbReference>
<keyword evidence="2" id="KW-0963">Cytoplasm</keyword>
<feature type="domain" description="PDZ" evidence="4">
    <location>
        <begin position="48"/>
        <end position="122"/>
    </location>
</feature>
<evidence type="ECO:0000259" key="4">
    <source>
        <dbReference type="PROSITE" id="PS50106"/>
    </source>
</evidence>
<dbReference type="Pfam" id="PF00595">
    <property type="entry name" value="PDZ"/>
    <property type="match status" value="5"/>
</dbReference>
<dbReference type="OrthoDB" id="75502at2759"/>
<dbReference type="FunFam" id="2.30.42.10:FF:000035">
    <property type="entry name" value="Glutamate receptor interacting protein 1"/>
    <property type="match status" value="1"/>
</dbReference>
<dbReference type="Pfam" id="PF17820">
    <property type="entry name" value="PDZ_6"/>
    <property type="match status" value="1"/>
</dbReference>
<feature type="domain" description="PDZ" evidence="4">
    <location>
        <begin position="646"/>
        <end position="729"/>
    </location>
</feature>
<dbReference type="InterPro" id="IPR036034">
    <property type="entry name" value="PDZ_sf"/>
</dbReference>
<feature type="domain" description="PDZ" evidence="4">
    <location>
        <begin position="424"/>
        <end position="510"/>
    </location>
</feature>
<organism evidence="5 6">
    <name type="scientific">Callosobruchus maculatus</name>
    <name type="common">Southern cowpea weevil</name>
    <name type="synonym">Pulse bruchid</name>
    <dbReference type="NCBI Taxonomy" id="64391"/>
    <lineage>
        <taxon>Eukaryota</taxon>
        <taxon>Metazoa</taxon>
        <taxon>Ecdysozoa</taxon>
        <taxon>Arthropoda</taxon>
        <taxon>Hexapoda</taxon>
        <taxon>Insecta</taxon>
        <taxon>Pterygota</taxon>
        <taxon>Neoptera</taxon>
        <taxon>Endopterygota</taxon>
        <taxon>Coleoptera</taxon>
        <taxon>Polyphaga</taxon>
        <taxon>Cucujiformia</taxon>
        <taxon>Chrysomeloidea</taxon>
        <taxon>Chrysomelidae</taxon>
        <taxon>Bruchinae</taxon>
        <taxon>Bruchini</taxon>
        <taxon>Callosobruchus</taxon>
    </lineage>
</organism>
<accession>A0A653DES8</accession>
<dbReference type="SUPFAM" id="SSF50156">
    <property type="entry name" value="PDZ domain-like"/>
    <property type="match status" value="6"/>
</dbReference>
<dbReference type="InterPro" id="IPR041489">
    <property type="entry name" value="PDZ_6"/>
</dbReference>
<dbReference type="SMART" id="SM00228">
    <property type="entry name" value="PDZ"/>
    <property type="match status" value="6"/>
</dbReference>
<name>A0A653DES8_CALMS</name>
<dbReference type="GO" id="GO:0098887">
    <property type="term" value="P:neurotransmitter receptor transport, endosome to postsynaptic membrane"/>
    <property type="evidence" value="ECO:0007669"/>
    <property type="project" value="TreeGrafter"/>
</dbReference>
<dbReference type="AlphaFoldDB" id="A0A653DES8"/>
<dbReference type="PANTHER" id="PTHR46227:SF2">
    <property type="entry name" value="FI03335P"/>
    <property type="match status" value="1"/>
</dbReference>
<dbReference type="PANTHER" id="PTHR46227">
    <property type="entry name" value="GLUTAMATE RECEPTOR-INTERACTING PROTEIN GRIP"/>
    <property type="match status" value="1"/>
</dbReference>
<feature type="domain" description="PDZ" evidence="4">
    <location>
        <begin position="532"/>
        <end position="614"/>
    </location>
</feature>
<gene>
    <name evidence="5" type="ORF">CALMAC_LOCUS16993</name>
</gene>
<dbReference type="EMBL" id="CAACVG010011729">
    <property type="protein sequence ID" value="VEN58702.1"/>
    <property type="molecule type" value="Genomic_DNA"/>
</dbReference>
<evidence type="ECO:0000313" key="5">
    <source>
        <dbReference type="EMBL" id="VEN58702.1"/>
    </source>
</evidence>
<keyword evidence="6" id="KW-1185">Reference proteome</keyword>
<evidence type="ECO:0000256" key="2">
    <source>
        <dbReference type="ARBA" id="ARBA00022490"/>
    </source>
</evidence>
<dbReference type="PROSITE" id="PS50106">
    <property type="entry name" value="PDZ"/>
    <property type="match status" value="6"/>
</dbReference>
<dbReference type="GO" id="GO:0005737">
    <property type="term" value="C:cytoplasm"/>
    <property type="evidence" value="ECO:0007669"/>
    <property type="project" value="UniProtKB-SubCell"/>
</dbReference>
<dbReference type="InterPro" id="IPR043545">
    <property type="entry name" value="GRIP1/2"/>
</dbReference>